<evidence type="ECO:0000313" key="1">
    <source>
        <dbReference type="EMBL" id="ODR54070.1"/>
    </source>
</evidence>
<sequence>MSKIESSAGKALYEQQETKLSQQSAAFIELLTKRGILGDSSIDDDRVRQAKKEKKKSMYHNTLLLLQHYRTILWTLECFPSSIAEELDRPLKDLDTLLDRIDLELGMNNRKLEGRMESVRRSRLLVDRLNDAVSILKSKPVNGNKMYDIIYMTFLGPDKLMHEELLYRLDISARHYYRLRTQAINIIALRLWSAPAGEVDSWLEVLSILENW</sequence>
<dbReference type="OrthoDB" id="1857674at2"/>
<name>A0A1E3ULZ1_9FIRM</name>
<gene>
    <name evidence="1" type="ORF">BEI59_05800</name>
</gene>
<protein>
    <recommendedName>
        <fullName evidence="3">DUF1492 domain-containing protein</fullName>
    </recommendedName>
</protein>
<accession>A0A1E3ULZ1</accession>
<organism evidence="1 2">
    <name type="scientific">Eisenbergiella tayi</name>
    <dbReference type="NCBI Taxonomy" id="1432052"/>
    <lineage>
        <taxon>Bacteria</taxon>
        <taxon>Bacillati</taxon>
        <taxon>Bacillota</taxon>
        <taxon>Clostridia</taxon>
        <taxon>Lachnospirales</taxon>
        <taxon>Lachnospiraceae</taxon>
        <taxon>Eisenbergiella</taxon>
    </lineage>
</organism>
<proteinExistence type="predicted"/>
<comment type="caution">
    <text evidence="1">The sequence shown here is derived from an EMBL/GenBank/DDBJ whole genome shotgun (WGS) entry which is preliminary data.</text>
</comment>
<evidence type="ECO:0008006" key="3">
    <source>
        <dbReference type="Google" id="ProtNLM"/>
    </source>
</evidence>
<dbReference type="AlphaFoldDB" id="A0A1E3ULZ1"/>
<evidence type="ECO:0000313" key="2">
    <source>
        <dbReference type="Proteomes" id="UP000094271"/>
    </source>
</evidence>
<reference evidence="1 2" key="1">
    <citation type="submission" date="2016-08" db="EMBL/GenBank/DDBJ databases">
        <authorList>
            <person name="Seilhamer J.J."/>
        </authorList>
    </citation>
    <scope>NUCLEOTIDE SEQUENCE [LARGE SCALE GENOMIC DNA]</scope>
    <source>
        <strain evidence="1 2">NML150140-1</strain>
    </source>
</reference>
<dbReference type="EMBL" id="MEHA01000003">
    <property type="protein sequence ID" value="ODR54070.1"/>
    <property type="molecule type" value="Genomic_DNA"/>
</dbReference>
<dbReference type="Proteomes" id="UP000094271">
    <property type="component" value="Unassembled WGS sequence"/>
</dbReference>
<dbReference type="RefSeq" id="WP_069431233.1">
    <property type="nucleotide sequence ID" value="NZ_MEHA01000003.1"/>
</dbReference>